<dbReference type="InterPro" id="IPR007238">
    <property type="entry name" value="DNA_primase_lsu_euk/arc"/>
</dbReference>
<dbReference type="Pfam" id="PF04104">
    <property type="entry name" value="DNA_primase_lrg"/>
    <property type="match status" value="1"/>
</dbReference>
<accession>A0A1Y1K618</accession>
<keyword evidence="2" id="KW-0004">4Fe-4S</keyword>
<feature type="domain" description="DNA primase large subunit C-terminal" evidence="8">
    <location>
        <begin position="240"/>
        <end position="421"/>
    </location>
</feature>
<dbReference type="InterPro" id="IPR058560">
    <property type="entry name" value="DNA_primase_C"/>
</dbReference>
<evidence type="ECO:0000256" key="5">
    <source>
        <dbReference type="ARBA" id="ARBA00022723"/>
    </source>
</evidence>
<name>A0A1Y1K618_PHOPY</name>
<dbReference type="EMBL" id="GEZM01091345">
    <property type="protein sequence ID" value="JAV56892.1"/>
    <property type="molecule type" value="Transcribed_RNA"/>
</dbReference>
<dbReference type="PANTHER" id="PTHR10537:SF4">
    <property type="entry name" value="DNA PRIMASE LARGE SUBUNIT"/>
    <property type="match status" value="1"/>
</dbReference>
<dbReference type="GO" id="GO:0046872">
    <property type="term" value="F:metal ion binding"/>
    <property type="evidence" value="ECO:0007669"/>
    <property type="project" value="UniProtKB-KW"/>
</dbReference>
<evidence type="ECO:0000256" key="6">
    <source>
        <dbReference type="ARBA" id="ARBA00023004"/>
    </source>
</evidence>
<dbReference type="GO" id="GO:0006269">
    <property type="term" value="P:DNA replication, synthesis of primer"/>
    <property type="evidence" value="ECO:0007669"/>
    <property type="project" value="UniProtKB-KW"/>
</dbReference>
<dbReference type="Gene3D" id="1.20.930.80">
    <property type="match status" value="1"/>
</dbReference>
<evidence type="ECO:0000256" key="1">
    <source>
        <dbReference type="ARBA" id="ARBA00001966"/>
    </source>
</evidence>
<evidence type="ECO:0000256" key="4">
    <source>
        <dbReference type="ARBA" id="ARBA00022705"/>
    </source>
</evidence>
<organism evidence="9">
    <name type="scientific">Photinus pyralis</name>
    <name type="common">Common eastern firefly</name>
    <name type="synonym">Lampyris pyralis</name>
    <dbReference type="NCBI Taxonomy" id="7054"/>
    <lineage>
        <taxon>Eukaryota</taxon>
        <taxon>Metazoa</taxon>
        <taxon>Ecdysozoa</taxon>
        <taxon>Arthropoda</taxon>
        <taxon>Hexapoda</taxon>
        <taxon>Insecta</taxon>
        <taxon>Pterygota</taxon>
        <taxon>Neoptera</taxon>
        <taxon>Endopterygota</taxon>
        <taxon>Coleoptera</taxon>
        <taxon>Polyphaga</taxon>
        <taxon>Elateriformia</taxon>
        <taxon>Elateroidea</taxon>
        <taxon>Lampyridae</taxon>
        <taxon>Lampyrinae</taxon>
        <taxon>Photinus</taxon>
    </lineage>
</organism>
<keyword evidence="6" id="KW-0408">Iron</keyword>
<dbReference type="GO" id="GO:0051539">
    <property type="term" value="F:4 iron, 4 sulfur cluster binding"/>
    <property type="evidence" value="ECO:0007669"/>
    <property type="project" value="UniProtKB-KW"/>
</dbReference>
<protein>
    <recommendedName>
        <fullName evidence="8">DNA primase large subunit C-terminal domain-containing protein</fullName>
    </recommendedName>
</protein>
<dbReference type="Pfam" id="PF26466">
    <property type="entry name" value="DNA_primase_lrg_N"/>
    <property type="match status" value="1"/>
</dbReference>
<dbReference type="GO" id="GO:0005658">
    <property type="term" value="C:alpha DNA polymerase:primase complex"/>
    <property type="evidence" value="ECO:0007669"/>
    <property type="project" value="TreeGrafter"/>
</dbReference>
<evidence type="ECO:0000256" key="7">
    <source>
        <dbReference type="ARBA" id="ARBA00023014"/>
    </source>
</evidence>
<keyword evidence="3" id="KW-0639">Primosome</keyword>
<keyword evidence="7" id="KW-0411">Iron-sulfur</keyword>
<keyword evidence="4" id="KW-0235">DNA replication</keyword>
<sequence>MTFYLKPPRGTIEFHILEKCVEQRLKFYKNATNTNDYLAEYLLEDSALDRAGHFTLRLAAVHNETFSPVFVHSEVHLLRLRLRAYNAGSTHKFLRRLLRHSNEFMVELEGNEEIASFLNTLINVAMKMSSRSYRAHTFDAEHCSNDRCKLFELRVPFQHCPSMISRREVPLHNGYLRVPCEKWCQLILALYDRFLCVVLRGMRFSRSVLAALDDHRVQSILGAIQSEESFEATLTFQRFEVEKRRFPLCMGNLQHILRKNHRLSHDARFNYSLFLKDIGMSFEDSVTFWRSEYSKDGSNCQMCSHSWQRDEKRYVYSIRHLYGLAGSRKNYKSRSCDYFQRSLISATEEAVCPFRHFDERNLKMLLSTLHGLEADSEITKSILLERVKNSSSACKLFMKIAGDVSNQVLDSHEIISPVHYFNLFPQVSS</sequence>
<reference evidence="9" key="1">
    <citation type="journal article" date="2016" name="Sci. Rep.">
        <title>Molecular characterization of firefly nuptial gifts: a multi-omics approach sheds light on postcopulatory sexual selection.</title>
        <authorList>
            <person name="Al-Wathiqui N."/>
            <person name="Fallon T.R."/>
            <person name="South A."/>
            <person name="Weng J.K."/>
            <person name="Lewis S.M."/>
        </authorList>
    </citation>
    <scope>NUCLEOTIDE SEQUENCE</scope>
</reference>
<dbReference type="PANTHER" id="PTHR10537">
    <property type="entry name" value="DNA PRIMASE LARGE SUBUNIT"/>
    <property type="match status" value="1"/>
</dbReference>
<evidence type="ECO:0000256" key="2">
    <source>
        <dbReference type="ARBA" id="ARBA00022485"/>
    </source>
</evidence>
<evidence type="ECO:0000313" key="9">
    <source>
        <dbReference type="EMBL" id="JAV56892.1"/>
    </source>
</evidence>
<dbReference type="GO" id="GO:0006270">
    <property type="term" value="P:DNA replication initiation"/>
    <property type="evidence" value="ECO:0007669"/>
    <property type="project" value="TreeGrafter"/>
</dbReference>
<proteinExistence type="predicted"/>
<comment type="cofactor">
    <cofactor evidence="1">
        <name>[4Fe-4S] cluster</name>
        <dbReference type="ChEBI" id="CHEBI:49883"/>
    </cofactor>
</comment>
<evidence type="ECO:0000259" key="8">
    <source>
        <dbReference type="Pfam" id="PF04104"/>
    </source>
</evidence>
<evidence type="ECO:0000256" key="3">
    <source>
        <dbReference type="ARBA" id="ARBA00022515"/>
    </source>
</evidence>
<dbReference type="AlphaFoldDB" id="A0A1Y1K618"/>
<keyword evidence="5" id="KW-0479">Metal-binding</keyword>